<evidence type="ECO:0000313" key="2">
    <source>
        <dbReference type="Proteomes" id="UP000823928"/>
    </source>
</evidence>
<proteinExistence type="predicted"/>
<sequence>MLVSSIARFNAVNNMNNAAMNMMNAANSFTNLSAFGGEHDLTMLHEKDKKLSLDLASNSLLYKISYLQEKAAQKRQQQEMKRNLDLMV</sequence>
<dbReference type="EMBL" id="DVIU01000121">
    <property type="protein sequence ID" value="HIS36168.1"/>
    <property type="molecule type" value="Genomic_DNA"/>
</dbReference>
<dbReference type="AlphaFoldDB" id="A0A9D1JMQ6"/>
<reference evidence="1" key="2">
    <citation type="journal article" date="2021" name="PeerJ">
        <title>Extensive microbial diversity within the chicken gut microbiome revealed by metagenomics and culture.</title>
        <authorList>
            <person name="Gilroy R."/>
            <person name="Ravi A."/>
            <person name="Getino M."/>
            <person name="Pursley I."/>
            <person name="Horton D.L."/>
            <person name="Alikhan N.F."/>
            <person name="Baker D."/>
            <person name="Gharbi K."/>
            <person name="Hall N."/>
            <person name="Watson M."/>
            <person name="Adriaenssens E.M."/>
            <person name="Foster-Nyarko E."/>
            <person name="Jarju S."/>
            <person name="Secka A."/>
            <person name="Antonio M."/>
            <person name="Oren A."/>
            <person name="Chaudhuri R.R."/>
            <person name="La Ragione R."/>
            <person name="Hildebrand F."/>
            <person name="Pallen M.J."/>
        </authorList>
    </citation>
    <scope>NUCLEOTIDE SEQUENCE</scope>
    <source>
        <strain evidence="1">6276</strain>
    </source>
</reference>
<reference evidence="1" key="1">
    <citation type="submission" date="2020-10" db="EMBL/GenBank/DDBJ databases">
        <authorList>
            <person name="Gilroy R."/>
        </authorList>
    </citation>
    <scope>NUCLEOTIDE SEQUENCE</scope>
    <source>
        <strain evidence="1">6276</strain>
    </source>
</reference>
<organism evidence="1 2">
    <name type="scientific">Candidatus Scatousia excrementigallinarum</name>
    <dbReference type="NCBI Taxonomy" id="2840935"/>
    <lineage>
        <taxon>Bacteria</taxon>
        <taxon>Candidatus Scatousia</taxon>
    </lineage>
</organism>
<name>A0A9D1JMQ6_9BACT</name>
<evidence type="ECO:0000313" key="1">
    <source>
        <dbReference type="EMBL" id="HIS36168.1"/>
    </source>
</evidence>
<comment type="caution">
    <text evidence="1">The sequence shown here is derived from an EMBL/GenBank/DDBJ whole genome shotgun (WGS) entry which is preliminary data.</text>
</comment>
<dbReference type="Proteomes" id="UP000823928">
    <property type="component" value="Unassembled WGS sequence"/>
</dbReference>
<accession>A0A9D1JMQ6</accession>
<gene>
    <name evidence="1" type="ORF">IAC10_06010</name>
</gene>
<protein>
    <submittedName>
        <fullName evidence="1">Uncharacterized protein</fullName>
    </submittedName>
</protein>